<keyword evidence="3" id="KW-0804">Transcription</keyword>
<sequence>MMHDHPVDDIDRRIISELNADGRLTMFELGERVGLSSSAVHRRVKSLEDRGIVTGYRAVVDRAAAGRDFEVYVSIMLRTTDPAAVAELEAALDRLDEVVACHRLFGEPDYLVLVAVEDLASYERLWTERLATLPNTARVSSQMTMKVLKRST</sequence>
<organism evidence="5">
    <name type="scientific">freshwater metagenome</name>
    <dbReference type="NCBI Taxonomy" id="449393"/>
    <lineage>
        <taxon>unclassified sequences</taxon>
        <taxon>metagenomes</taxon>
        <taxon>ecological metagenomes</taxon>
    </lineage>
</organism>
<evidence type="ECO:0000256" key="2">
    <source>
        <dbReference type="ARBA" id="ARBA00023125"/>
    </source>
</evidence>
<keyword evidence="2" id="KW-0238">DNA-binding</keyword>
<dbReference type="EMBL" id="CAEZSR010000335">
    <property type="protein sequence ID" value="CAB4601773.1"/>
    <property type="molecule type" value="Genomic_DNA"/>
</dbReference>
<dbReference type="PROSITE" id="PS50956">
    <property type="entry name" value="HTH_ASNC_2"/>
    <property type="match status" value="1"/>
</dbReference>
<dbReference type="InterPro" id="IPR011008">
    <property type="entry name" value="Dimeric_a/b-barrel"/>
</dbReference>
<dbReference type="Gene3D" id="3.30.70.920">
    <property type="match status" value="1"/>
</dbReference>
<dbReference type="InterPro" id="IPR036388">
    <property type="entry name" value="WH-like_DNA-bd_sf"/>
</dbReference>
<dbReference type="PROSITE" id="PS00519">
    <property type="entry name" value="HTH_ASNC_1"/>
    <property type="match status" value="1"/>
</dbReference>
<evidence type="ECO:0000259" key="4">
    <source>
        <dbReference type="PROSITE" id="PS50956"/>
    </source>
</evidence>
<dbReference type="Pfam" id="PF13412">
    <property type="entry name" value="HTH_24"/>
    <property type="match status" value="1"/>
</dbReference>
<gene>
    <name evidence="5" type="ORF">UFOPK1493_04369</name>
</gene>
<name>A0A6J6GPM4_9ZZZZ</name>
<dbReference type="GO" id="GO:0005829">
    <property type="term" value="C:cytosol"/>
    <property type="evidence" value="ECO:0007669"/>
    <property type="project" value="TreeGrafter"/>
</dbReference>
<dbReference type="InterPro" id="IPR011991">
    <property type="entry name" value="ArsR-like_HTH"/>
</dbReference>
<dbReference type="GO" id="GO:0043565">
    <property type="term" value="F:sequence-specific DNA binding"/>
    <property type="evidence" value="ECO:0007669"/>
    <property type="project" value="InterPro"/>
</dbReference>
<protein>
    <submittedName>
        <fullName evidence="5">Unannotated protein</fullName>
    </submittedName>
</protein>
<dbReference type="Gene3D" id="1.10.10.10">
    <property type="entry name" value="Winged helix-like DNA-binding domain superfamily/Winged helix DNA-binding domain"/>
    <property type="match status" value="1"/>
</dbReference>
<dbReference type="Pfam" id="PF01037">
    <property type="entry name" value="AsnC_trans_reg"/>
    <property type="match status" value="1"/>
</dbReference>
<dbReference type="PANTHER" id="PTHR30154">
    <property type="entry name" value="LEUCINE-RESPONSIVE REGULATORY PROTEIN"/>
    <property type="match status" value="1"/>
</dbReference>
<dbReference type="InterPro" id="IPR019885">
    <property type="entry name" value="Tscrpt_reg_HTH_AsnC-type_CS"/>
</dbReference>
<feature type="domain" description="HTH asnC-type" evidence="4">
    <location>
        <begin position="7"/>
        <end position="68"/>
    </location>
</feature>
<dbReference type="PANTHER" id="PTHR30154:SF34">
    <property type="entry name" value="TRANSCRIPTIONAL REGULATOR AZLB"/>
    <property type="match status" value="1"/>
</dbReference>
<dbReference type="GO" id="GO:0043200">
    <property type="term" value="P:response to amino acid"/>
    <property type="evidence" value="ECO:0007669"/>
    <property type="project" value="TreeGrafter"/>
</dbReference>
<dbReference type="FunFam" id="1.10.10.10:FF:000186">
    <property type="entry name" value="AsnC family transcriptional regulator"/>
    <property type="match status" value="1"/>
</dbReference>
<dbReference type="CDD" id="cd00090">
    <property type="entry name" value="HTH_ARSR"/>
    <property type="match status" value="1"/>
</dbReference>
<dbReference type="InterPro" id="IPR000485">
    <property type="entry name" value="AsnC-type_HTH_dom"/>
</dbReference>
<keyword evidence="1" id="KW-0805">Transcription regulation</keyword>
<dbReference type="InterPro" id="IPR036390">
    <property type="entry name" value="WH_DNA-bd_sf"/>
</dbReference>
<evidence type="ECO:0000313" key="5">
    <source>
        <dbReference type="EMBL" id="CAB4601773.1"/>
    </source>
</evidence>
<dbReference type="InterPro" id="IPR019888">
    <property type="entry name" value="Tscrpt_reg_AsnC-like"/>
</dbReference>
<reference evidence="5" key="1">
    <citation type="submission" date="2020-05" db="EMBL/GenBank/DDBJ databases">
        <authorList>
            <person name="Chiriac C."/>
            <person name="Salcher M."/>
            <person name="Ghai R."/>
            <person name="Kavagutti S V."/>
        </authorList>
    </citation>
    <scope>NUCLEOTIDE SEQUENCE</scope>
</reference>
<dbReference type="SUPFAM" id="SSF46785">
    <property type="entry name" value="Winged helix' DNA-binding domain"/>
    <property type="match status" value="1"/>
</dbReference>
<evidence type="ECO:0000256" key="3">
    <source>
        <dbReference type="ARBA" id="ARBA00023163"/>
    </source>
</evidence>
<accession>A0A6J6GPM4</accession>
<dbReference type="PRINTS" id="PR00033">
    <property type="entry name" value="HTHASNC"/>
</dbReference>
<dbReference type="SMART" id="SM00344">
    <property type="entry name" value="HTH_ASNC"/>
    <property type="match status" value="1"/>
</dbReference>
<proteinExistence type="predicted"/>
<dbReference type="InterPro" id="IPR019887">
    <property type="entry name" value="Tscrpt_reg_AsnC/Lrp_C"/>
</dbReference>
<evidence type="ECO:0000256" key="1">
    <source>
        <dbReference type="ARBA" id="ARBA00023015"/>
    </source>
</evidence>
<dbReference type="AlphaFoldDB" id="A0A6J6GPM4"/>
<dbReference type="SUPFAM" id="SSF54909">
    <property type="entry name" value="Dimeric alpha+beta barrel"/>
    <property type="match status" value="1"/>
</dbReference>